<dbReference type="EMBL" id="ASPP01006452">
    <property type="protein sequence ID" value="ETO28804.1"/>
    <property type="molecule type" value="Genomic_DNA"/>
</dbReference>
<dbReference type="AlphaFoldDB" id="X6NSS0"/>
<name>X6NSS0_RETFI</name>
<dbReference type="Proteomes" id="UP000023152">
    <property type="component" value="Unassembled WGS sequence"/>
</dbReference>
<gene>
    <name evidence="1" type="ORF">RFI_08324</name>
</gene>
<sequence>MKFFAFGLLTYNPCIQLNCDNDNITLDELNKLINYCNKQAIINQNGIMAMKILYLKKNKLTDEEGIIKFIDETLLQKGTTFLLGVSQNCLKEKVIKKFSLDYQEIQHLNLYMKELQVQLKIISSNKFNEISLVVTHKDHCIYLSLCKTAILFWRNCIFSNIDQNKEWLEGFIKNAAKLRDSDSKESMKHLYCSDNKACFPPRMEIDYRL</sequence>
<keyword evidence="2" id="KW-1185">Reference proteome</keyword>
<proteinExistence type="predicted"/>
<organism evidence="1 2">
    <name type="scientific">Reticulomyxa filosa</name>
    <dbReference type="NCBI Taxonomy" id="46433"/>
    <lineage>
        <taxon>Eukaryota</taxon>
        <taxon>Sar</taxon>
        <taxon>Rhizaria</taxon>
        <taxon>Retaria</taxon>
        <taxon>Foraminifera</taxon>
        <taxon>Monothalamids</taxon>
        <taxon>Reticulomyxidae</taxon>
        <taxon>Reticulomyxa</taxon>
    </lineage>
</organism>
<evidence type="ECO:0000313" key="1">
    <source>
        <dbReference type="EMBL" id="ETO28804.1"/>
    </source>
</evidence>
<accession>X6NSS0</accession>
<protein>
    <submittedName>
        <fullName evidence="1">Uncharacterized protein</fullName>
    </submittedName>
</protein>
<evidence type="ECO:0000313" key="2">
    <source>
        <dbReference type="Proteomes" id="UP000023152"/>
    </source>
</evidence>
<comment type="caution">
    <text evidence="1">The sequence shown here is derived from an EMBL/GenBank/DDBJ whole genome shotgun (WGS) entry which is preliminary data.</text>
</comment>
<reference evidence="1 2" key="1">
    <citation type="journal article" date="2013" name="Curr. Biol.">
        <title>The Genome of the Foraminiferan Reticulomyxa filosa.</title>
        <authorList>
            <person name="Glockner G."/>
            <person name="Hulsmann N."/>
            <person name="Schleicher M."/>
            <person name="Noegel A.A."/>
            <person name="Eichinger L."/>
            <person name="Gallinger C."/>
            <person name="Pawlowski J."/>
            <person name="Sierra R."/>
            <person name="Euteneuer U."/>
            <person name="Pillet L."/>
            <person name="Moustafa A."/>
            <person name="Platzer M."/>
            <person name="Groth M."/>
            <person name="Szafranski K."/>
            <person name="Schliwa M."/>
        </authorList>
    </citation>
    <scope>NUCLEOTIDE SEQUENCE [LARGE SCALE GENOMIC DNA]</scope>
</reference>